<evidence type="ECO:0000313" key="4">
    <source>
        <dbReference type="EMBL" id="CAA7395384.1"/>
    </source>
</evidence>
<reference evidence="4" key="1">
    <citation type="submission" date="2020-02" db="EMBL/GenBank/DDBJ databases">
        <authorList>
            <person name="Scholz U."/>
            <person name="Mascher M."/>
            <person name="Fiebig A."/>
        </authorList>
    </citation>
    <scope>NUCLEOTIDE SEQUENCE</scope>
</reference>
<evidence type="ECO:0000256" key="1">
    <source>
        <dbReference type="SAM" id="MobiDB-lite"/>
    </source>
</evidence>
<dbReference type="SUPFAM" id="SSF52833">
    <property type="entry name" value="Thioredoxin-like"/>
    <property type="match status" value="1"/>
</dbReference>
<name>A0A7I8KDT3_SPIIN</name>
<evidence type="ECO:0000256" key="3">
    <source>
        <dbReference type="SAM" id="SignalP"/>
    </source>
</evidence>
<dbReference type="EMBL" id="LR746267">
    <property type="protein sequence ID" value="CAA7395384.1"/>
    <property type="molecule type" value="Genomic_DNA"/>
</dbReference>
<feature type="chain" id="PRO_5029667799" evidence="3">
    <location>
        <begin position="19"/>
        <end position="306"/>
    </location>
</feature>
<organism evidence="4 5">
    <name type="scientific">Spirodela intermedia</name>
    <name type="common">Intermediate duckweed</name>
    <dbReference type="NCBI Taxonomy" id="51605"/>
    <lineage>
        <taxon>Eukaryota</taxon>
        <taxon>Viridiplantae</taxon>
        <taxon>Streptophyta</taxon>
        <taxon>Embryophyta</taxon>
        <taxon>Tracheophyta</taxon>
        <taxon>Spermatophyta</taxon>
        <taxon>Magnoliopsida</taxon>
        <taxon>Liliopsida</taxon>
        <taxon>Araceae</taxon>
        <taxon>Lemnoideae</taxon>
        <taxon>Spirodela</taxon>
    </lineage>
</organism>
<dbReference type="InterPro" id="IPR036249">
    <property type="entry name" value="Thioredoxin-like_sf"/>
</dbReference>
<evidence type="ECO:0000313" key="5">
    <source>
        <dbReference type="Proteomes" id="UP000663760"/>
    </source>
</evidence>
<dbReference type="PANTHER" id="PTHR47126:SF3">
    <property type="entry name" value="5'-ADENYLYLSULFATE REDUCTASE-LIKE 5"/>
    <property type="match status" value="1"/>
</dbReference>
<dbReference type="PANTHER" id="PTHR47126">
    <property type="entry name" value="5'-ADENYLYLSULFATE REDUCTASE-LIKE 7"/>
    <property type="match status" value="1"/>
</dbReference>
<sequence length="306" mass="33771">MAPTLILYLLVLLHAVNCAPSPTQSSGASALCPREERAFLDAAVRSQCPLWIEKSSPVEVTGETLDKLLSDGRGKTLYAVLLHASWCPFSRAARPAFDALSTMFPQIRHLAVEESSAMPSIFSRFGAHSLPSIVLVNGKIMVQHRGGKDLDSLVAFYERSTGLRPVADLSVDPGVHLRRESSSVPWWWSSSAREFVTREPYLAFSLLFLSLRVFLFLFPGILLRLRAVCWSYARSVKQGILVEWSQLSGRALQMIEVKRMCSKLCLSNKKNLRRGADNARAWASSLTSVSSLGESSSSSRSPPQDS</sequence>
<feature type="transmembrane region" description="Helical" evidence="2">
    <location>
        <begin position="201"/>
        <end position="225"/>
    </location>
</feature>
<proteinExistence type="predicted"/>
<keyword evidence="2" id="KW-0472">Membrane</keyword>
<keyword evidence="3" id="KW-0732">Signal</keyword>
<feature type="signal peptide" evidence="3">
    <location>
        <begin position="1"/>
        <end position="18"/>
    </location>
</feature>
<evidence type="ECO:0000256" key="2">
    <source>
        <dbReference type="SAM" id="Phobius"/>
    </source>
</evidence>
<dbReference type="InterPro" id="IPR044794">
    <property type="entry name" value="APRL5/7"/>
</dbReference>
<feature type="region of interest" description="Disordered" evidence="1">
    <location>
        <begin position="287"/>
        <end position="306"/>
    </location>
</feature>
<keyword evidence="2" id="KW-1133">Transmembrane helix</keyword>
<dbReference type="OrthoDB" id="1899781at2759"/>
<accession>A0A7I8KDT3</accession>
<protein>
    <submittedName>
        <fullName evidence="4">Uncharacterized protein</fullName>
    </submittedName>
</protein>
<gene>
    <name evidence="4" type="ORF">SI8410_04006045</name>
</gene>
<keyword evidence="2" id="KW-0812">Transmembrane</keyword>
<dbReference type="Proteomes" id="UP000663760">
    <property type="component" value="Chromosome 4"/>
</dbReference>
<dbReference type="AlphaFoldDB" id="A0A7I8KDT3"/>
<dbReference type="Gene3D" id="3.40.30.10">
    <property type="entry name" value="Glutaredoxin"/>
    <property type="match status" value="1"/>
</dbReference>
<keyword evidence="5" id="KW-1185">Reference proteome</keyword>